<evidence type="ECO:0000313" key="9">
    <source>
        <dbReference type="Proteomes" id="UP000677803"/>
    </source>
</evidence>
<protein>
    <submittedName>
        <fullName evidence="8">(Atlantic silverside) hypothetical protein</fullName>
    </submittedName>
</protein>
<keyword evidence="2 6" id="KW-0812">Transmembrane</keyword>
<dbReference type="SMART" id="SM00407">
    <property type="entry name" value="IGc1"/>
    <property type="match status" value="1"/>
</dbReference>
<evidence type="ECO:0000256" key="1">
    <source>
        <dbReference type="ARBA" id="ARBA00004479"/>
    </source>
</evidence>
<keyword evidence="4" id="KW-1015">Disulfide bond</keyword>
<keyword evidence="5" id="KW-0325">Glycoprotein</keyword>
<dbReference type="InterPro" id="IPR036179">
    <property type="entry name" value="Ig-like_dom_sf"/>
</dbReference>
<dbReference type="PANTHER" id="PTHR19944:SF99">
    <property type="entry name" value="HLA CLASS II HISTOCOMPATIBILITY ANTIGEN, DRB1 BETA CHAIN"/>
    <property type="match status" value="1"/>
</dbReference>
<dbReference type="SUPFAM" id="SSF54452">
    <property type="entry name" value="MHC antigen-recognition domain"/>
    <property type="match status" value="1"/>
</dbReference>
<feature type="domain" description="Ig-like" evidence="7">
    <location>
        <begin position="152"/>
        <end position="240"/>
    </location>
</feature>
<dbReference type="InterPro" id="IPR050160">
    <property type="entry name" value="MHC/Immunoglobulin"/>
</dbReference>
<keyword evidence="6" id="KW-0472">Membrane</keyword>
<evidence type="ECO:0000256" key="4">
    <source>
        <dbReference type="ARBA" id="ARBA00023157"/>
    </source>
</evidence>
<dbReference type="InterPro" id="IPR011162">
    <property type="entry name" value="MHC_I/II-like_Ag-recog"/>
</dbReference>
<dbReference type="Gene3D" id="2.60.40.10">
    <property type="entry name" value="Immunoglobulins"/>
    <property type="match status" value="1"/>
</dbReference>
<keyword evidence="9" id="KW-1185">Reference proteome</keyword>
<dbReference type="PANTHER" id="PTHR19944">
    <property type="entry name" value="MHC CLASS II-RELATED"/>
    <property type="match status" value="1"/>
</dbReference>
<reference evidence="8" key="1">
    <citation type="submission" date="2021-05" db="EMBL/GenBank/DDBJ databases">
        <authorList>
            <person name="Tigano A."/>
        </authorList>
    </citation>
    <scope>NUCLEOTIDE SEQUENCE</scope>
</reference>
<sequence length="288" mass="32096">MRYPCYKWKGTRATRGSSFSLGLPHLADYSFAFDTRSFKYLLFLCVFSTSAVDCSSDGGGYFMFADFWCAAPSRDPGEVVYLVDWYFGGELTMRYNSTAGNWTGLTAAGRLTAGAFNQDEHDVLQRRLEKMLICVDHVDQLYNATEENTAEPSVVLQALERPPGRDPVLACSAYDFYPKNIKLTWLLNGREVGEGVTGGAPTSNEDWTYQVHSYLELRPRPQDRISCVVEHASLREPKIYQWESSLDWSDWGYVAGGVGALVLGASVLCVGAVCYRGKSCQPQMSNVL</sequence>
<dbReference type="InterPro" id="IPR003597">
    <property type="entry name" value="Ig_C1-set"/>
</dbReference>
<dbReference type="OrthoDB" id="9940220at2759"/>
<evidence type="ECO:0000256" key="2">
    <source>
        <dbReference type="ARBA" id="ARBA00022692"/>
    </source>
</evidence>
<feature type="transmembrane region" description="Helical" evidence="6">
    <location>
        <begin position="251"/>
        <end position="275"/>
    </location>
</feature>
<dbReference type="PROSITE" id="PS50835">
    <property type="entry name" value="IG_LIKE"/>
    <property type="match status" value="1"/>
</dbReference>
<accession>A0A8S4BBD0</accession>
<dbReference type="GO" id="GO:0006955">
    <property type="term" value="P:immune response"/>
    <property type="evidence" value="ECO:0007669"/>
    <property type="project" value="InterPro"/>
</dbReference>
<dbReference type="InterPro" id="IPR014745">
    <property type="entry name" value="MHC_II_a/b_N"/>
</dbReference>
<evidence type="ECO:0000259" key="7">
    <source>
        <dbReference type="PROSITE" id="PS50835"/>
    </source>
</evidence>
<gene>
    <name evidence="8" type="ORF">MMEN_LOCUS15889</name>
</gene>
<evidence type="ECO:0000256" key="5">
    <source>
        <dbReference type="ARBA" id="ARBA00023180"/>
    </source>
</evidence>
<dbReference type="InterPro" id="IPR000353">
    <property type="entry name" value="MHC_II_b_N"/>
</dbReference>
<evidence type="ECO:0000313" key="8">
    <source>
        <dbReference type="EMBL" id="CAG5977521.1"/>
    </source>
</evidence>
<comment type="caution">
    <text evidence="8">The sequence shown here is derived from an EMBL/GenBank/DDBJ whole genome shotgun (WGS) entry which is preliminary data.</text>
</comment>
<organism evidence="8 9">
    <name type="scientific">Menidia menidia</name>
    <name type="common">Atlantic silverside</name>
    <dbReference type="NCBI Taxonomy" id="238744"/>
    <lineage>
        <taxon>Eukaryota</taxon>
        <taxon>Metazoa</taxon>
        <taxon>Chordata</taxon>
        <taxon>Craniata</taxon>
        <taxon>Vertebrata</taxon>
        <taxon>Euteleostomi</taxon>
        <taxon>Actinopterygii</taxon>
        <taxon>Neopterygii</taxon>
        <taxon>Teleostei</taxon>
        <taxon>Neoteleostei</taxon>
        <taxon>Acanthomorphata</taxon>
        <taxon>Ovalentaria</taxon>
        <taxon>Atherinomorphae</taxon>
        <taxon>Atheriniformes</taxon>
        <taxon>Atherinopsidae</taxon>
        <taxon>Menidiinae</taxon>
        <taxon>Menidia</taxon>
    </lineage>
</organism>
<dbReference type="Proteomes" id="UP000677803">
    <property type="component" value="Unassembled WGS sequence"/>
</dbReference>
<dbReference type="SMART" id="SM00921">
    <property type="entry name" value="MHC_II_beta"/>
    <property type="match status" value="1"/>
</dbReference>
<evidence type="ECO:0000256" key="6">
    <source>
        <dbReference type="SAM" id="Phobius"/>
    </source>
</evidence>
<dbReference type="InterPro" id="IPR007110">
    <property type="entry name" value="Ig-like_dom"/>
</dbReference>
<evidence type="ECO:0000256" key="3">
    <source>
        <dbReference type="ARBA" id="ARBA00022989"/>
    </source>
</evidence>
<dbReference type="InterPro" id="IPR013783">
    <property type="entry name" value="Ig-like_fold"/>
</dbReference>
<dbReference type="Pfam" id="PF07654">
    <property type="entry name" value="C1-set"/>
    <property type="match status" value="1"/>
</dbReference>
<keyword evidence="3 6" id="KW-1133">Transmembrane helix</keyword>
<dbReference type="SUPFAM" id="SSF48726">
    <property type="entry name" value="Immunoglobulin"/>
    <property type="match status" value="1"/>
</dbReference>
<dbReference type="AlphaFoldDB" id="A0A8S4BBD0"/>
<dbReference type="Gene3D" id="3.10.320.10">
    <property type="entry name" value="Class II Histocompatibility Antigen, M Beta Chain, Chain B, domain 1"/>
    <property type="match status" value="1"/>
</dbReference>
<name>A0A8S4BBD0_9TELE</name>
<dbReference type="GO" id="GO:0042613">
    <property type="term" value="C:MHC class II protein complex"/>
    <property type="evidence" value="ECO:0007669"/>
    <property type="project" value="InterPro"/>
</dbReference>
<dbReference type="EMBL" id="CAJRST010033334">
    <property type="protein sequence ID" value="CAG5977521.1"/>
    <property type="molecule type" value="Genomic_DNA"/>
</dbReference>
<proteinExistence type="predicted"/>
<comment type="subcellular location">
    <subcellularLocation>
        <location evidence="1">Membrane</location>
        <topology evidence="1">Single-pass type I membrane protein</topology>
    </subcellularLocation>
</comment>
<dbReference type="GO" id="GO:0019882">
    <property type="term" value="P:antigen processing and presentation"/>
    <property type="evidence" value="ECO:0007669"/>
    <property type="project" value="InterPro"/>
</dbReference>